<dbReference type="Proteomes" id="UP001147746">
    <property type="component" value="Unassembled WGS sequence"/>
</dbReference>
<sequence length="116" mass="12924">MSTPQFKLIFRVPPSHLEMCKTAVFSAGAGKYPGGLYEEVSFEYLGVDQFRPSAGSTPHIGQPGVLERVEEYQVETLCVGEEVMRNAVKALRKAHPYEQVVVEVVQLVDIGDIDRR</sequence>
<evidence type="ECO:0000313" key="2">
    <source>
        <dbReference type="EMBL" id="KAJ5321465.1"/>
    </source>
</evidence>
<dbReference type="EMBL" id="JAPZBO010000003">
    <property type="protein sequence ID" value="KAJ5321465.1"/>
    <property type="molecule type" value="Genomic_DNA"/>
</dbReference>
<evidence type="ECO:0000256" key="1">
    <source>
        <dbReference type="ARBA" id="ARBA00020998"/>
    </source>
</evidence>
<dbReference type="InterPro" id="IPR015867">
    <property type="entry name" value="N-reg_PII/ATP_PRibTrfase_C"/>
</dbReference>
<reference evidence="2" key="2">
    <citation type="journal article" date="2023" name="IMA Fungus">
        <title>Comparative genomic study of the Penicillium genus elucidates a diverse pangenome and 15 lateral gene transfer events.</title>
        <authorList>
            <person name="Petersen C."/>
            <person name="Sorensen T."/>
            <person name="Nielsen M.R."/>
            <person name="Sondergaard T.E."/>
            <person name="Sorensen J.L."/>
            <person name="Fitzpatrick D.A."/>
            <person name="Frisvad J.C."/>
            <person name="Nielsen K.L."/>
        </authorList>
    </citation>
    <scope>NUCLEOTIDE SEQUENCE</scope>
    <source>
        <strain evidence="2">IBT 21472</strain>
    </source>
</reference>
<proteinExistence type="predicted"/>
<comment type="caution">
    <text evidence="2">The sequence shown here is derived from an EMBL/GenBank/DDBJ whole genome shotgun (WGS) entry which is preliminary data.</text>
</comment>
<dbReference type="OrthoDB" id="15981at2759"/>
<evidence type="ECO:0000313" key="3">
    <source>
        <dbReference type="Proteomes" id="UP001147746"/>
    </source>
</evidence>
<dbReference type="Gene3D" id="3.30.70.120">
    <property type="match status" value="1"/>
</dbReference>
<dbReference type="InterPro" id="IPR036069">
    <property type="entry name" value="DUF34/NIF3_sf"/>
</dbReference>
<organism evidence="2 3">
    <name type="scientific">Penicillium atrosanguineum</name>
    <dbReference type="NCBI Taxonomy" id="1132637"/>
    <lineage>
        <taxon>Eukaryota</taxon>
        <taxon>Fungi</taxon>
        <taxon>Dikarya</taxon>
        <taxon>Ascomycota</taxon>
        <taxon>Pezizomycotina</taxon>
        <taxon>Eurotiomycetes</taxon>
        <taxon>Eurotiomycetidae</taxon>
        <taxon>Eurotiales</taxon>
        <taxon>Aspergillaceae</taxon>
        <taxon>Penicillium</taxon>
    </lineage>
</organism>
<gene>
    <name evidence="2" type="ORF">N7476_004467</name>
</gene>
<dbReference type="PANTHER" id="PTHR41774:SF1">
    <property type="entry name" value="NGG1P INTERACTING FACTOR NIF3"/>
    <property type="match status" value="1"/>
</dbReference>
<dbReference type="PANTHER" id="PTHR41774">
    <property type="match status" value="1"/>
</dbReference>
<accession>A0A9W9GLB5</accession>
<keyword evidence="3" id="KW-1185">Reference proteome</keyword>
<name>A0A9W9GLB5_9EURO</name>
<dbReference type="AlphaFoldDB" id="A0A9W9GLB5"/>
<protein>
    <recommendedName>
        <fullName evidence="1">ATP phosphoribosyltransferase</fullName>
    </recommendedName>
</protein>
<reference evidence="2" key="1">
    <citation type="submission" date="2022-12" db="EMBL/GenBank/DDBJ databases">
        <authorList>
            <person name="Petersen C."/>
        </authorList>
    </citation>
    <scope>NUCLEOTIDE SEQUENCE</scope>
    <source>
        <strain evidence="2">IBT 21472</strain>
    </source>
</reference>
<dbReference type="SUPFAM" id="SSF102705">
    <property type="entry name" value="NIF3 (NGG1p interacting factor 3)-like"/>
    <property type="match status" value="1"/>
</dbReference>